<keyword evidence="5" id="KW-1185">Reference proteome</keyword>
<name>A0A6A6ZR85_9PLEO</name>
<evidence type="ECO:0000256" key="2">
    <source>
        <dbReference type="ARBA" id="ARBA00023157"/>
    </source>
</evidence>
<feature type="domain" description="Apple" evidence="3">
    <location>
        <begin position="209"/>
        <end position="254"/>
    </location>
</feature>
<dbReference type="Proteomes" id="UP000799424">
    <property type="component" value="Unassembled WGS sequence"/>
</dbReference>
<proteinExistence type="predicted"/>
<dbReference type="InterPro" id="IPR000177">
    <property type="entry name" value="Apple"/>
</dbReference>
<evidence type="ECO:0000259" key="3">
    <source>
        <dbReference type="Pfam" id="PF14295"/>
    </source>
</evidence>
<accession>A0A6A6ZR85</accession>
<dbReference type="EMBL" id="MU006233">
    <property type="protein sequence ID" value="KAF2823119.1"/>
    <property type="molecule type" value="Genomic_DNA"/>
</dbReference>
<dbReference type="OrthoDB" id="160645at2759"/>
<dbReference type="GO" id="GO:0005576">
    <property type="term" value="C:extracellular region"/>
    <property type="evidence" value="ECO:0007669"/>
    <property type="project" value="InterPro"/>
</dbReference>
<dbReference type="Gene3D" id="3.50.4.10">
    <property type="entry name" value="Hepatocyte Growth Factor"/>
    <property type="match status" value="1"/>
</dbReference>
<evidence type="ECO:0000256" key="1">
    <source>
        <dbReference type="ARBA" id="ARBA00022737"/>
    </source>
</evidence>
<gene>
    <name evidence="4" type="ORF">CC86DRAFT_469677</name>
</gene>
<evidence type="ECO:0000313" key="4">
    <source>
        <dbReference type="EMBL" id="KAF2823119.1"/>
    </source>
</evidence>
<reference evidence="4" key="1">
    <citation type="journal article" date="2020" name="Stud. Mycol.">
        <title>101 Dothideomycetes genomes: a test case for predicting lifestyles and emergence of pathogens.</title>
        <authorList>
            <person name="Haridas S."/>
            <person name="Albert R."/>
            <person name="Binder M."/>
            <person name="Bloem J."/>
            <person name="Labutti K."/>
            <person name="Salamov A."/>
            <person name="Andreopoulos B."/>
            <person name="Baker S."/>
            <person name="Barry K."/>
            <person name="Bills G."/>
            <person name="Bluhm B."/>
            <person name="Cannon C."/>
            <person name="Castanera R."/>
            <person name="Culley D."/>
            <person name="Daum C."/>
            <person name="Ezra D."/>
            <person name="Gonzalez J."/>
            <person name="Henrissat B."/>
            <person name="Kuo A."/>
            <person name="Liang C."/>
            <person name="Lipzen A."/>
            <person name="Lutzoni F."/>
            <person name="Magnuson J."/>
            <person name="Mondo S."/>
            <person name="Nolan M."/>
            <person name="Ohm R."/>
            <person name="Pangilinan J."/>
            <person name="Park H.-J."/>
            <person name="Ramirez L."/>
            <person name="Alfaro M."/>
            <person name="Sun H."/>
            <person name="Tritt A."/>
            <person name="Yoshinaga Y."/>
            <person name="Zwiers L.-H."/>
            <person name="Turgeon B."/>
            <person name="Goodwin S."/>
            <person name="Spatafora J."/>
            <person name="Crous P."/>
            <person name="Grigoriev I."/>
        </authorList>
    </citation>
    <scope>NUCLEOTIDE SEQUENCE</scope>
    <source>
        <strain evidence="4">CBS 113818</strain>
    </source>
</reference>
<dbReference type="AlphaFoldDB" id="A0A6A6ZR85"/>
<organism evidence="4 5">
    <name type="scientific">Ophiobolus disseminans</name>
    <dbReference type="NCBI Taxonomy" id="1469910"/>
    <lineage>
        <taxon>Eukaryota</taxon>
        <taxon>Fungi</taxon>
        <taxon>Dikarya</taxon>
        <taxon>Ascomycota</taxon>
        <taxon>Pezizomycotina</taxon>
        <taxon>Dothideomycetes</taxon>
        <taxon>Pleosporomycetidae</taxon>
        <taxon>Pleosporales</taxon>
        <taxon>Pleosporineae</taxon>
        <taxon>Phaeosphaeriaceae</taxon>
        <taxon>Ophiobolus</taxon>
    </lineage>
</organism>
<dbReference type="CDD" id="cd01100">
    <property type="entry name" value="APPLE_Factor_XI_like"/>
    <property type="match status" value="1"/>
</dbReference>
<dbReference type="Pfam" id="PF14295">
    <property type="entry name" value="PAN_4"/>
    <property type="match status" value="2"/>
</dbReference>
<sequence length="373" mass="39357">MIIDTAAGPFEVECGTDRFQFDLAGSPVFPRPLNYVECLACCIAKIECRQVSYFPPGELLHAHIARPDRAQGIEPVQDPVQVPGGLCYLKGNVGTPSTNNPNVIGGRLLIGNQTISSRVSTASMTATPRISAASSISATSIMSAIQTTIYRPVSITTTRAGNDHPYPYGPDGPEPPKPYYGNVLTCPYADASTYTSSCGAQYAIECFSDRSGNDLYGNVPHVSSLNECVKACDDTPGCLAVSYRPGADGPCYMKGALGALTRDASIWGARQISGCTSQHLLKGLHRKRVVHSPLAKRAPYGPDFTYISSTVTSTITSTTTSTTSTLTVTSATAITVTITATATAFVTPAVTTIVPSTVVVFTTVTTCANVRLF</sequence>
<dbReference type="InterPro" id="IPR003609">
    <property type="entry name" value="Pan_app"/>
</dbReference>
<keyword evidence="1" id="KW-0677">Repeat</keyword>
<protein>
    <recommendedName>
        <fullName evidence="3">Apple domain-containing protein</fullName>
    </recommendedName>
</protein>
<dbReference type="GO" id="GO:0006508">
    <property type="term" value="P:proteolysis"/>
    <property type="evidence" value="ECO:0007669"/>
    <property type="project" value="InterPro"/>
</dbReference>
<evidence type="ECO:0000313" key="5">
    <source>
        <dbReference type="Proteomes" id="UP000799424"/>
    </source>
</evidence>
<feature type="domain" description="Apple" evidence="3">
    <location>
        <begin position="23"/>
        <end position="90"/>
    </location>
</feature>
<keyword evidence="2" id="KW-1015">Disulfide bond</keyword>